<reference evidence="3" key="1">
    <citation type="journal article" date="2019" name="Int. J. Syst. Evol. Microbiol.">
        <title>The Global Catalogue of Microorganisms (GCM) 10K type strain sequencing project: providing services to taxonomists for standard genome sequencing and annotation.</title>
        <authorList>
            <consortium name="The Broad Institute Genomics Platform"/>
            <consortium name="The Broad Institute Genome Sequencing Center for Infectious Disease"/>
            <person name="Wu L."/>
            <person name="Ma J."/>
        </authorList>
    </citation>
    <scope>NUCLEOTIDE SEQUENCE [LARGE SCALE GENOMIC DNA]</scope>
    <source>
        <strain evidence="3">KCTC 22232</strain>
    </source>
</reference>
<organism evidence="2 3">
    <name type="scientific">Rhodanobacter panaciterrae</name>
    <dbReference type="NCBI Taxonomy" id="490572"/>
    <lineage>
        <taxon>Bacteria</taxon>
        <taxon>Pseudomonadati</taxon>
        <taxon>Pseudomonadota</taxon>
        <taxon>Gammaproteobacteria</taxon>
        <taxon>Lysobacterales</taxon>
        <taxon>Rhodanobacteraceae</taxon>
        <taxon>Rhodanobacter</taxon>
    </lineage>
</organism>
<comment type="caution">
    <text evidence="2">The sequence shown here is derived from an EMBL/GenBank/DDBJ whole genome shotgun (WGS) entry which is preliminary data.</text>
</comment>
<protein>
    <submittedName>
        <fullName evidence="2">Uncharacterized protein</fullName>
    </submittedName>
</protein>
<feature type="compositionally biased region" description="Low complexity" evidence="1">
    <location>
        <begin position="203"/>
        <end position="214"/>
    </location>
</feature>
<dbReference type="Proteomes" id="UP000621898">
    <property type="component" value="Unassembled WGS sequence"/>
</dbReference>
<evidence type="ECO:0000256" key="1">
    <source>
        <dbReference type="SAM" id="MobiDB-lite"/>
    </source>
</evidence>
<gene>
    <name evidence="2" type="ORF">GCM10008098_17880</name>
</gene>
<keyword evidence="3" id="KW-1185">Reference proteome</keyword>
<evidence type="ECO:0000313" key="3">
    <source>
        <dbReference type="Proteomes" id="UP000621898"/>
    </source>
</evidence>
<proteinExistence type="predicted"/>
<dbReference type="RefSeq" id="WP_189440757.1">
    <property type="nucleotide sequence ID" value="NZ_BMXT01000001.1"/>
</dbReference>
<dbReference type="EMBL" id="BMXT01000001">
    <property type="protein sequence ID" value="GGY24698.1"/>
    <property type="molecule type" value="Genomic_DNA"/>
</dbReference>
<name>A0ABQ2ZSW9_9GAMM</name>
<accession>A0ABQ2ZSW9</accession>
<feature type="region of interest" description="Disordered" evidence="1">
    <location>
        <begin position="197"/>
        <end position="249"/>
    </location>
</feature>
<sequence>MPSNCCHPDAPHIKLKAPDWYVSALMLDRALDAILRRVKNLDREHDIPYLAGYSQDGKTIYIDRHLPKSFTFRGRTIEVDRFLILHEEVEKTLIDQLGLHYLHAHQIATRAEEAAVNAERITWKAYDRFMQKYVKSIGDERLSKVPADLDLKPYRDYHDYDLMQQMLQHIDRAPATSAKLRDELKAYASAFREEHRVERRASGKAAAKSKAAATGGRGASREVGTLPAKKPAVGKKLASGRGKVRTSAT</sequence>
<evidence type="ECO:0000313" key="2">
    <source>
        <dbReference type="EMBL" id="GGY24698.1"/>
    </source>
</evidence>